<dbReference type="Proteomes" id="UP000608754">
    <property type="component" value="Unassembled WGS sequence"/>
</dbReference>
<organism evidence="2 3">
    <name type="scientific">Faecalibacter rhinopitheci</name>
    <dbReference type="NCBI Taxonomy" id="2779678"/>
    <lineage>
        <taxon>Bacteria</taxon>
        <taxon>Pseudomonadati</taxon>
        <taxon>Bacteroidota</taxon>
        <taxon>Flavobacteriia</taxon>
        <taxon>Flavobacteriales</taxon>
        <taxon>Weeksellaceae</taxon>
        <taxon>Faecalibacter</taxon>
    </lineage>
</organism>
<evidence type="ECO:0000313" key="3">
    <source>
        <dbReference type="Proteomes" id="UP000608754"/>
    </source>
</evidence>
<evidence type="ECO:0000313" key="2">
    <source>
        <dbReference type="EMBL" id="MBF0598442.1"/>
    </source>
</evidence>
<evidence type="ECO:0000256" key="1">
    <source>
        <dbReference type="SAM" id="Phobius"/>
    </source>
</evidence>
<gene>
    <name evidence="2" type="ORF">IM532_13510</name>
</gene>
<reference evidence="2" key="1">
    <citation type="submission" date="2020-10" db="EMBL/GenBank/DDBJ databases">
        <authorList>
            <person name="Lu T."/>
            <person name="Wang Q."/>
            <person name="Han X."/>
        </authorList>
    </citation>
    <scope>NUCLEOTIDE SEQUENCE</scope>
    <source>
        <strain evidence="2">WQ 117</strain>
    </source>
</reference>
<keyword evidence="3" id="KW-1185">Reference proteome</keyword>
<dbReference type="RefSeq" id="WP_194184024.1">
    <property type="nucleotide sequence ID" value="NZ_JADGIK010000028.1"/>
</dbReference>
<proteinExistence type="predicted"/>
<accession>A0A8J7G7Y7</accession>
<dbReference type="AlphaFoldDB" id="A0A8J7G7Y7"/>
<comment type="caution">
    <text evidence="2">The sequence shown here is derived from an EMBL/GenBank/DDBJ whole genome shotgun (WGS) entry which is preliminary data.</text>
</comment>
<feature type="transmembrane region" description="Helical" evidence="1">
    <location>
        <begin position="155"/>
        <end position="172"/>
    </location>
</feature>
<dbReference type="EMBL" id="JADGIK010000028">
    <property type="protein sequence ID" value="MBF0598442.1"/>
    <property type="molecule type" value="Genomic_DNA"/>
</dbReference>
<feature type="transmembrane region" description="Helical" evidence="1">
    <location>
        <begin position="184"/>
        <end position="203"/>
    </location>
</feature>
<keyword evidence="1" id="KW-1133">Transmembrane helix</keyword>
<feature type="transmembrane region" description="Helical" evidence="1">
    <location>
        <begin position="93"/>
        <end position="114"/>
    </location>
</feature>
<protein>
    <submittedName>
        <fullName evidence="2">Uncharacterized protein</fullName>
    </submittedName>
</protein>
<feature type="transmembrane region" description="Helical" evidence="1">
    <location>
        <begin position="121"/>
        <end position="143"/>
    </location>
</feature>
<name>A0A8J7G7Y7_9FLAO</name>
<sequence>MVKKKVLEKLSNTELEKYIKPESRFVFEAVEIAYEILQSRGRKFTETENEQIHNLIQTKKDSEPKYEEYKNNGWDKNYTEDVNAIELYTNKLIWIYCLLLGVIFGSFLQVYNFIKLKQTKAAVITLIFGIVYSTLQVITLNYIGDVEYGRYSLRIFLSGLGALGLIAIKENLFKDTTEYRAKSIAIPVIIAVLIHIYLIYTIFFES</sequence>
<keyword evidence="1" id="KW-0812">Transmembrane</keyword>
<keyword evidence="1" id="KW-0472">Membrane</keyword>